<dbReference type="Pfam" id="PF02551">
    <property type="entry name" value="Acyl_CoA_thio"/>
    <property type="match status" value="1"/>
</dbReference>
<dbReference type="PANTHER" id="PTHR11066:SF37">
    <property type="entry name" value="ACYL-COA THIOESTERASE II"/>
    <property type="match status" value="1"/>
</dbReference>
<dbReference type="InterPro" id="IPR029069">
    <property type="entry name" value="HotDog_dom_sf"/>
</dbReference>
<reference evidence="5" key="1">
    <citation type="submission" date="2022-11" db="UniProtKB">
        <authorList>
            <consortium name="WormBaseParasite"/>
        </authorList>
    </citation>
    <scope>IDENTIFICATION</scope>
</reference>
<dbReference type="InterPro" id="IPR042171">
    <property type="entry name" value="Acyl-CoA_hotdog"/>
</dbReference>
<dbReference type="Gene3D" id="3.30.160.60">
    <property type="entry name" value="Classic Zinc Finger"/>
    <property type="match status" value="1"/>
</dbReference>
<protein>
    <submittedName>
        <fullName evidence="5">C2H2-type domain-containing protein</fullName>
    </submittedName>
</protein>
<dbReference type="InterPro" id="IPR036236">
    <property type="entry name" value="Znf_C2H2_sf"/>
</dbReference>
<evidence type="ECO:0000313" key="5">
    <source>
        <dbReference type="WBParaSite" id="jg16243"/>
    </source>
</evidence>
<evidence type="ECO:0000313" key="4">
    <source>
        <dbReference type="Proteomes" id="UP000887574"/>
    </source>
</evidence>
<dbReference type="InterPro" id="IPR003703">
    <property type="entry name" value="Acyl_CoA_thio"/>
</dbReference>
<accession>A0A915D7B9</accession>
<dbReference type="Gene3D" id="2.40.160.210">
    <property type="entry name" value="Acyl-CoA thioesterase, double hotdog domain"/>
    <property type="match status" value="1"/>
</dbReference>
<dbReference type="GO" id="GO:0006637">
    <property type="term" value="P:acyl-CoA metabolic process"/>
    <property type="evidence" value="ECO:0007669"/>
    <property type="project" value="InterPro"/>
</dbReference>
<dbReference type="PANTHER" id="PTHR11066">
    <property type="entry name" value="ACYL-COA THIOESTERASE"/>
    <property type="match status" value="1"/>
</dbReference>
<dbReference type="GO" id="GO:0005782">
    <property type="term" value="C:peroxisomal matrix"/>
    <property type="evidence" value="ECO:0007669"/>
    <property type="project" value="TreeGrafter"/>
</dbReference>
<feature type="domain" description="Acyl-CoA thioesterase 2 C-terminal" evidence="3">
    <location>
        <begin position="654"/>
        <end position="759"/>
    </location>
</feature>
<dbReference type="WBParaSite" id="jg16243">
    <property type="protein sequence ID" value="jg16243"/>
    <property type="gene ID" value="jg16243"/>
</dbReference>
<evidence type="ECO:0000256" key="1">
    <source>
        <dbReference type="ARBA" id="ARBA00006538"/>
    </source>
</evidence>
<sequence>MGLKLLATGSGIESGIKLAEVLGCSTSLSIEIRFLFARRGVDSSALESPSTSFYPNFYEQNILDGEDTECYIVDEDASQYELEESIIEDESIHHNYSFNHNAKNGEDTGEHQGHTYTYISASPPYQEYITSSLAADNEYPRLEASQGFENLELNDLLPSNATSKPTSTASNQHHQKASSYSQFHGYSSTFAGQDRNSKISNSHNPTINRNSKKFGGFVCPECKSKFSNQEMLLAHVEPCYMEAIEYEAVMLFRHNSNGCASPEHSRRVPKGDFSNNINNGIRVTIAEKPVSFKFKKKLILNEHLNHPNLITSKSGRISAIVTIEKPCFSQTTTKLADEFTQREEVKPQSSQDFMEEEDDEELVSYNLMQQHQQQSQRIDITNAKANSSFLSHLDTKMECPECGLRLYRHNFSAHYRIHTGELPYPCDYCSKRFSNDDNMEDVIVSEPKHLSGSYVYFSMNTLRKAIQLVEDNNLMKLKQILNENLIQAKDIKGNSIIKAAALNGRNEIIKFLIRQYGHGMKHSWLHLDKIKEDSYRRRKVEIIYEVKRLRNGRNFCIRTVEALQNGKVIHTSEFSFQKESSASKFKVTPRFPNVAPPEGLINSIESRADFLKNGGNKLHIRGVHVELIADSVELRPCDHKLYTQGIKPIDQKDGSMKQYVWIKYKDVVPPEDFKLAHSTLAYLSDLTLVNTASLAFQPYQEFKLSTSLDHSLWVHEFRFDINEWLLYEQECVAHALNRSIVNAKIWTRSGRLLASTSQEVLLYPQKTLAVKPFNEQIKSKL</sequence>
<feature type="compositionally biased region" description="Basic and acidic residues" evidence="2">
    <location>
        <begin position="103"/>
        <end position="113"/>
    </location>
</feature>
<dbReference type="SUPFAM" id="SSF57667">
    <property type="entry name" value="beta-beta-alpha zinc fingers"/>
    <property type="match status" value="1"/>
</dbReference>
<dbReference type="CDD" id="cd03444">
    <property type="entry name" value="Thioesterase_II_repeat1"/>
    <property type="match status" value="1"/>
</dbReference>
<dbReference type="Proteomes" id="UP000887574">
    <property type="component" value="Unplaced"/>
</dbReference>
<feature type="region of interest" description="Disordered" evidence="2">
    <location>
        <begin position="97"/>
        <end position="117"/>
    </location>
</feature>
<organism evidence="4 5">
    <name type="scientific">Ditylenchus dipsaci</name>
    <dbReference type="NCBI Taxonomy" id="166011"/>
    <lineage>
        <taxon>Eukaryota</taxon>
        <taxon>Metazoa</taxon>
        <taxon>Ecdysozoa</taxon>
        <taxon>Nematoda</taxon>
        <taxon>Chromadorea</taxon>
        <taxon>Rhabditida</taxon>
        <taxon>Tylenchina</taxon>
        <taxon>Tylenchomorpha</taxon>
        <taxon>Sphaerularioidea</taxon>
        <taxon>Anguinidae</taxon>
        <taxon>Anguininae</taxon>
        <taxon>Ditylenchus</taxon>
    </lineage>
</organism>
<dbReference type="GO" id="GO:0047617">
    <property type="term" value="F:fatty acyl-CoA hydrolase activity"/>
    <property type="evidence" value="ECO:0007669"/>
    <property type="project" value="InterPro"/>
</dbReference>
<proteinExistence type="inferred from homology"/>
<keyword evidence="4" id="KW-1185">Reference proteome</keyword>
<name>A0A915D7B9_9BILA</name>
<dbReference type="GO" id="GO:0009062">
    <property type="term" value="P:fatty acid catabolic process"/>
    <property type="evidence" value="ECO:0007669"/>
    <property type="project" value="TreeGrafter"/>
</dbReference>
<evidence type="ECO:0000259" key="3">
    <source>
        <dbReference type="Pfam" id="PF02551"/>
    </source>
</evidence>
<dbReference type="InterPro" id="IPR025652">
    <property type="entry name" value="TesB_C"/>
</dbReference>
<feature type="region of interest" description="Disordered" evidence="2">
    <location>
        <begin position="157"/>
        <end position="178"/>
    </location>
</feature>
<comment type="similarity">
    <text evidence="1">Belongs to the C/M/P thioester hydrolase family.</text>
</comment>
<dbReference type="AlphaFoldDB" id="A0A915D7B9"/>
<evidence type="ECO:0000256" key="2">
    <source>
        <dbReference type="SAM" id="MobiDB-lite"/>
    </source>
</evidence>
<dbReference type="SUPFAM" id="SSF54637">
    <property type="entry name" value="Thioesterase/thiol ester dehydrase-isomerase"/>
    <property type="match status" value="2"/>
</dbReference>